<dbReference type="Gene3D" id="3.40.190.10">
    <property type="entry name" value="Periplasmic binding protein-like II"/>
    <property type="match status" value="2"/>
</dbReference>
<protein>
    <submittedName>
        <fullName evidence="7">Periplasmic component of amino acid ABC-type transporter/signal transduction system</fullName>
    </submittedName>
</protein>
<feature type="chain" id="PRO_5003722934" evidence="5">
    <location>
        <begin position="24"/>
        <end position="257"/>
    </location>
</feature>
<feature type="domain" description="Solute-binding protein family 3/N-terminal" evidence="6">
    <location>
        <begin position="26"/>
        <end position="253"/>
    </location>
</feature>
<gene>
    <name evidence="7" type="ORF">Rleg9DRAFT_5991</name>
</gene>
<comment type="subcellular location">
    <subcellularLocation>
        <location evidence="1">Periplasm</location>
    </subcellularLocation>
</comment>
<dbReference type="InterPro" id="IPR018313">
    <property type="entry name" value="SBP_3_CS"/>
</dbReference>
<evidence type="ECO:0000256" key="3">
    <source>
        <dbReference type="ARBA" id="ARBA00022729"/>
    </source>
</evidence>
<dbReference type="SUPFAM" id="SSF53850">
    <property type="entry name" value="Periplasmic binding protein-like II"/>
    <property type="match status" value="1"/>
</dbReference>
<evidence type="ECO:0000256" key="4">
    <source>
        <dbReference type="RuleBase" id="RU003744"/>
    </source>
</evidence>
<evidence type="ECO:0000256" key="5">
    <source>
        <dbReference type="SAM" id="SignalP"/>
    </source>
</evidence>
<accession>I9NJV7</accession>
<proteinExistence type="inferred from homology"/>
<evidence type="ECO:0000256" key="1">
    <source>
        <dbReference type="ARBA" id="ARBA00004418"/>
    </source>
</evidence>
<evidence type="ECO:0000313" key="7">
    <source>
        <dbReference type="EMBL" id="EJB07022.1"/>
    </source>
</evidence>
<keyword evidence="3 5" id="KW-0732">Signal</keyword>
<comment type="similarity">
    <text evidence="2 4">Belongs to the bacterial solute-binding protein 3 family.</text>
</comment>
<dbReference type="PROSITE" id="PS01039">
    <property type="entry name" value="SBP_BACTERIAL_3"/>
    <property type="match status" value="1"/>
</dbReference>
<sequence>MKYILAKILLAATVMTMASPSFSAEQLRIATEGAYPPFNQLDPDGSLSGFDVDIAKALCDDMKVTCEFVKQDWDGLIPGLLAKKFDVIAASMSITAERKKRVDFTDKYYQTPSQFSAKKDTIKDVTPEGLKGKTIAVQRGTIQACYLEKHYAGSELKVYPSQLEAFNDLVAGRVDIAFSDRVGAQEQLLKGTGGGNYELVGPAQKDPECLGEGVGLAVRKNSDALSTKLNAAIAHIRANGTYAKINAKYFPFDIYGE</sequence>
<dbReference type="PANTHER" id="PTHR35936">
    <property type="entry name" value="MEMBRANE-BOUND LYTIC MUREIN TRANSGLYCOSYLASE F"/>
    <property type="match status" value="1"/>
</dbReference>
<dbReference type="SMART" id="SM00062">
    <property type="entry name" value="PBPb"/>
    <property type="match status" value="1"/>
</dbReference>
<dbReference type="Pfam" id="PF00497">
    <property type="entry name" value="SBP_bac_3"/>
    <property type="match status" value="1"/>
</dbReference>
<organism evidence="7 8">
    <name type="scientific">Rhizobium leguminosarum bv. trifolii WSM597</name>
    <dbReference type="NCBI Taxonomy" id="754764"/>
    <lineage>
        <taxon>Bacteria</taxon>
        <taxon>Pseudomonadati</taxon>
        <taxon>Pseudomonadota</taxon>
        <taxon>Alphaproteobacteria</taxon>
        <taxon>Hyphomicrobiales</taxon>
        <taxon>Rhizobiaceae</taxon>
        <taxon>Rhizobium/Agrobacterium group</taxon>
        <taxon>Rhizobium</taxon>
    </lineage>
</organism>
<dbReference type="InterPro" id="IPR001638">
    <property type="entry name" value="Solute-binding_3/MltF_N"/>
</dbReference>
<dbReference type="HOGENOM" id="CLU_019602_18_0_5"/>
<name>I9NJV7_RHILT</name>
<dbReference type="AlphaFoldDB" id="I9NJV7"/>
<reference evidence="7 8" key="1">
    <citation type="submission" date="2012-02" db="EMBL/GenBank/DDBJ databases">
        <title>Improved High-Quality Draft Sequence of Rhizobium leguminosarum bv. trifolii WSM597.</title>
        <authorList>
            <consortium name="US DOE Joint Genome Institute"/>
            <person name="Lucas S."/>
            <person name="Han J."/>
            <person name="Lapidus A."/>
            <person name="Cheng J.-F."/>
            <person name="Goodwin L."/>
            <person name="Pitluck S."/>
            <person name="Peters L."/>
            <person name="Ovchinnikova G."/>
            <person name="Held B."/>
            <person name="Detter J.C."/>
            <person name="Han C."/>
            <person name="Tapia R."/>
            <person name="Land M."/>
            <person name="Hauser L."/>
            <person name="Kyrpides N."/>
            <person name="Ivanova N."/>
            <person name="Pagani I."/>
            <person name="Brau L."/>
            <person name="Yates R."/>
            <person name="O'Hara G."/>
            <person name="Rui T."/>
            <person name="Howieson J."/>
            <person name="Reeve W."/>
            <person name="Woyke T."/>
        </authorList>
    </citation>
    <scope>NUCLEOTIDE SEQUENCE [LARGE SCALE GENOMIC DNA]</scope>
    <source>
        <strain evidence="7 8">WSM597</strain>
    </source>
</reference>
<evidence type="ECO:0000256" key="2">
    <source>
        <dbReference type="ARBA" id="ARBA00010333"/>
    </source>
</evidence>
<dbReference type="PANTHER" id="PTHR35936:SF17">
    <property type="entry name" value="ARGININE-BINDING EXTRACELLULAR PROTEIN ARTP"/>
    <property type="match status" value="1"/>
</dbReference>
<evidence type="ECO:0000313" key="8">
    <source>
        <dbReference type="Proteomes" id="UP000005092"/>
    </source>
</evidence>
<dbReference type="EMBL" id="JH719381">
    <property type="protein sequence ID" value="EJB07022.1"/>
    <property type="molecule type" value="Genomic_DNA"/>
</dbReference>
<dbReference type="GO" id="GO:0042597">
    <property type="term" value="C:periplasmic space"/>
    <property type="evidence" value="ECO:0007669"/>
    <property type="project" value="UniProtKB-SubCell"/>
</dbReference>
<dbReference type="Proteomes" id="UP000005092">
    <property type="component" value="Unassembled WGS sequence"/>
</dbReference>
<feature type="signal peptide" evidence="5">
    <location>
        <begin position="1"/>
        <end position="23"/>
    </location>
</feature>
<evidence type="ECO:0000259" key="6">
    <source>
        <dbReference type="SMART" id="SM00062"/>
    </source>
</evidence>